<proteinExistence type="inferred from homology"/>
<dbReference type="SUPFAM" id="SSF111369">
    <property type="entry name" value="HlyD-like secretion proteins"/>
    <property type="match status" value="1"/>
</dbReference>
<evidence type="ECO:0000313" key="5">
    <source>
        <dbReference type="EMBL" id="TDR15158.1"/>
    </source>
</evidence>
<evidence type="ECO:0000259" key="3">
    <source>
        <dbReference type="Pfam" id="PF25917"/>
    </source>
</evidence>
<feature type="domain" description="Multidrug resistance protein MdtA-like barrel-sandwich hybrid" evidence="3">
    <location>
        <begin position="83"/>
        <end position="209"/>
    </location>
</feature>
<evidence type="ECO:0000313" key="6">
    <source>
        <dbReference type="Proteomes" id="UP000295729"/>
    </source>
</evidence>
<dbReference type="EMBL" id="SNZA01000001">
    <property type="protein sequence ID" value="TDR15158.1"/>
    <property type="molecule type" value="Genomic_DNA"/>
</dbReference>
<gene>
    <name evidence="5" type="ORF">C8D85_0512</name>
</gene>
<reference evidence="5 6" key="1">
    <citation type="submission" date="2019-03" db="EMBL/GenBank/DDBJ databases">
        <title>Genomic Encyclopedia of Type Strains, Phase IV (KMG-IV): sequencing the most valuable type-strain genomes for metagenomic binning, comparative biology and taxonomic classification.</title>
        <authorList>
            <person name="Goeker M."/>
        </authorList>
    </citation>
    <scope>NUCLEOTIDE SEQUENCE [LARGE SCALE GENOMIC DNA]</scope>
    <source>
        <strain evidence="5 6">DSM 5604</strain>
    </source>
</reference>
<dbReference type="PANTHER" id="PTHR30469">
    <property type="entry name" value="MULTIDRUG RESISTANCE PROTEIN MDTA"/>
    <property type="match status" value="1"/>
</dbReference>
<dbReference type="Proteomes" id="UP000295729">
    <property type="component" value="Unassembled WGS sequence"/>
</dbReference>
<dbReference type="InterPro" id="IPR058625">
    <property type="entry name" value="MdtA-like_BSH"/>
</dbReference>
<dbReference type="NCBIfam" id="TIGR01730">
    <property type="entry name" value="RND_mfp"/>
    <property type="match status" value="1"/>
</dbReference>
<name>A0A4R6XH45_9GAMM</name>
<sequence>MDFRNKLGPMLAISMAGLAAIWLLSGENGITQAQAQDTSSNETKPSTSSTNKPASLFKVTAVHSTSEVIPQTIKLSGYTSANNTLSITNQLPGYVASVHVIKGDRVNAEHVLIEVDRRALEANIVHAQALVKQRALELEGIRKLTGQKLTSEVSVASAEAALASAKANLTTLKIDLENSRVRAPFTGVINDFSIKPGQWLNDGATVATLIDLNPLKVAAQLPQKYLNKLSINSAVELTINGQETKQGNVSYISMTADNATRAIPFEVSIDNSDAKLSAGLSAEINLILGQVEAHPVSPALLNVNNDGQMSVKTLEGDIVTDSPVQVVKTDREFAWVSGLSTKSTIITYGQGFVKAGDQVEVTIEPAQLTEGTSL</sequence>
<evidence type="ECO:0000256" key="2">
    <source>
        <dbReference type="SAM" id="MobiDB-lite"/>
    </source>
</evidence>
<dbReference type="Pfam" id="PF25954">
    <property type="entry name" value="Beta-barrel_RND_2"/>
    <property type="match status" value="1"/>
</dbReference>
<keyword evidence="6" id="KW-1185">Reference proteome</keyword>
<dbReference type="PANTHER" id="PTHR30469:SF29">
    <property type="entry name" value="BLR2860 PROTEIN"/>
    <property type="match status" value="1"/>
</dbReference>
<feature type="domain" description="CusB-like beta-barrel" evidence="4">
    <location>
        <begin position="217"/>
        <end position="286"/>
    </location>
</feature>
<feature type="region of interest" description="Disordered" evidence="2">
    <location>
        <begin position="33"/>
        <end position="52"/>
    </location>
</feature>
<dbReference type="InterPro" id="IPR006143">
    <property type="entry name" value="RND_pump_MFP"/>
</dbReference>
<accession>A0A4R6XH45</accession>
<dbReference type="Gene3D" id="2.40.30.170">
    <property type="match status" value="1"/>
</dbReference>
<dbReference type="AlphaFoldDB" id="A0A4R6XH45"/>
<comment type="similarity">
    <text evidence="1">Belongs to the membrane fusion protein (MFP) (TC 8.A.1) family.</text>
</comment>
<dbReference type="Gene3D" id="2.40.50.100">
    <property type="match status" value="1"/>
</dbReference>
<dbReference type="RefSeq" id="WP_133559788.1">
    <property type="nucleotide sequence ID" value="NZ_SNZA01000001.1"/>
</dbReference>
<protein>
    <submittedName>
        <fullName evidence="5">Multidrug efflux system membrane fusion protein</fullName>
    </submittedName>
</protein>
<evidence type="ECO:0000259" key="4">
    <source>
        <dbReference type="Pfam" id="PF25954"/>
    </source>
</evidence>
<dbReference type="OrthoDB" id="9806939at2"/>
<dbReference type="GO" id="GO:1990281">
    <property type="term" value="C:efflux pump complex"/>
    <property type="evidence" value="ECO:0007669"/>
    <property type="project" value="TreeGrafter"/>
</dbReference>
<evidence type="ECO:0000256" key="1">
    <source>
        <dbReference type="ARBA" id="ARBA00009477"/>
    </source>
</evidence>
<dbReference type="InterPro" id="IPR058792">
    <property type="entry name" value="Beta-barrel_RND_2"/>
</dbReference>
<dbReference type="GO" id="GO:0015562">
    <property type="term" value="F:efflux transmembrane transporter activity"/>
    <property type="evidence" value="ECO:0007669"/>
    <property type="project" value="TreeGrafter"/>
</dbReference>
<dbReference type="Gene3D" id="1.10.287.470">
    <property type="entry name" value="Helix hairpin bin"/>
    <property type="match status" value="1"/>
</dbReference>
<organism evidence="5 6">
    <name type="scientific">Marinomonas communis</name>
    <dbReference type="NCBI Taxonomy" id="28254"/>
    <lineage>
        <taxon>Bacteria</taxon>
        <taxon>Pseudomonadati</taxon>
        <taxon>Pseudomonadota</taxon>
        <taxon>Gammaproteobacteria</taxon>
        <taxon>Oceanospirillales</taxon>
        <taxon>Oceanospirillaceae</taxon>
        <taxon>Marinomonas</taxon>
    </lineage>
</organism>
<comment type="caution">
    <text evidence="5">The sequence shown here is derived from an EMBL/GenBank/DDBJ whole genome shotgun (WGS) entry which is preliminary data.</text>
</comment>
<dbReference type="Pfam" id="PF25917">
    <property type="entry name" value="BSH_RND"/>
    <property type="match status" value="1"/>
</dbReference>